<name>A0ABP8VF31_9PSEU</name>
<proteinExistence type="predicted"/>
<comment type="caution">
    <text evidence="1">The sequence shown here is derived from an EMBL/GenBank/DDBJ whole genome shotgun (WGS) entry which is preliminary data.</text>
</comment>
<organism evidence="1 2">
    <name type="scientific">Amycolatopsis dongchuanensis</name>
    <dbReference type="NCBI Taxonomy" id="1070866"/>
    <lineage>
        <taxon>Bacteria</taxon>
        <taxon>Bacillati</taxon>
        <taxon>Actinomycetota</taxon>
        <taxon>Actinomycetes</taxon>
        <taxon>Pseudonocardiales</taxon>
        <taxon>Pseudonocardiaceae</taxon>
        <taxon>Amycolatopsis</taxon>
    </lineage>
</organism>
<dbReference type="EMBL" id="BAABIB010000120">
    <property type="protein sequence ID" value="GAA4661186.1"/>
    <property type="molecule type" value="Genomic_DNA"/>
</dbReference>
<sequence>MSDITSPVALRVRDLVRDVVTEVAPEELPVVEGLLQFDDDTVVRRLRRGNRLREPLGFGLGEIATLVTPALWLVLDEAGRRFAGAAVESAGKRLRAACRALLRRRSKPVTVPLLTREQVADVRHRVLESAVRNGLTRPDAVALADAVAARLFLPEPDGTDGDPADS</sequence>
<accession>A0ABP8VF31</accession>
<keyword evidence="2" id="KW-1185">Reference proteome</keyword>
<evidence type="ECO:0000313" key="2">
    <source>
        <dbReference type="Proteomes" id="UP001500192"/>
    </source>
</evidence>
<protein>
    <submittedName>
        <fullName evidence="1">Uncharacterized protein</fullName>
    </submittedName>
</protein>
<dbReference type="RefSeq" id="WP_346055752.1">
    <property type="nucleotide sequence ID" value="NZ_BAABIB010000120.1"/>
</dbReference>
<reference evidence="2" key="1">
    <citation type="journal article" date="2019" name="Int. J. Syst. Evol. Microbiol.">
        <title>The Global Catalogue of Microorganisms (GCM) 10K type strain sequencing project: providing services to taxonomists for standard genome sequencing and annotation.</title>
        <authorList>
            <consortium name="The Broad Institute Genomics Platform"/>
            <consortium name="The Broad Institute Genome Sequencing Center for Infectious Disease"/>
            <person name="Wu L."/>
            <person name="Ma J."/>
        </authorList>
    </citation>
    <scope>NUCLEOTIDE SEQUENCE [LARGE SCALE GENOMIC DNA]</scope>
    <source>
        <strain evidence="2">JCM 18054</strain>
    </source>
</reference>
<dbReference type="Proteomes" id="UP001500192">
    <property type="component" value="Unassembled WGS sequence"/>
</dbReference>
<gene>
    <name evidence="1" type="ORF">GCM10023214_61680</name>
</gene>
<evidence type="ECO:0000313" key="1">
    <source>
        <dbReference type="EMBL" id="GAA4661186.1"/>
    </source>
</evidence>